<evidence type="ECO:0000256" key="6">
    <source>
        <dbReference type="ARBA" id="ARBA00022807"/>
    </source>
</evidence>
<dbReference type="PANTHER" id="PTHR10589">
    <property type="entry name" value="UBIQUITIN CARBOXYL-TERMINAL HYDROLASE"/>
    <property type="match status" value="1"/>
</dbReference>
<feature type="site" description="Transition state stabilizer" evidence="7">
    <location>
        <position position="159"/>
    </location>
</feature>
<protein>
    <recommendedName>
        <fullName evidence="8">Ubiquitin carboxyl-terminal hydrolase</fullName>
        <ecNumber evidence="8">3.4.19.12</ecNumber>
    </recommendedName>
</protein>
<dbReference type="EMBL" id="JABMIG020000232">
    <property type="protein sequence ID" value="KAL3784615.1"/>
    <property type="molecule type" value="Genomic_DNA"/>
</dbReference>
<evidence type="ECO:0000256" key="7">
    <source>
        <dbReference type="PROSITE-ProRule" id="PRU01393"/>
    </source>
</evidence>
<feature type="active site" description="Proton donor" evidence="7">
    <location>
        <position position="245"/>
    </location>
</feature>
<accession>A0ABD3P921</accession>
<keyword evidence="5 7" id="KW-0378">Hydrolase</keyword>
<evidence type="ECO:0000313" key="10">
    <source>
        <dbReference type="EMBL" id="KAL3784615.1"/>
    </source>
</evidence>
<dbReference type="AlphaFoldDB" id="A0ABD3P921"/>
<dbReference type="SUPFAM" id="SSF54001">
    <property type="entry name" value="Cysteine proteinases"/>
    <property type="match status" value="1"/>
</dbReference>
<dbReference type="Proteomes" id="UP001516023">
    <property type="component" value="Unassembled WGS sequence"/>
</dbReference>
<feature type="site" description="Important for enzyme activity" evidence="7">
    <location>
        <position position="260"/>
    </location>
</feature>
<dbReference type="InterPro" id="IPR001578">
    <property type="entry name" value="Peptidase_C12_UCH"/>
</dbReference>
<feature type="active site" description="Nucleophile" evidence="7">
    <location>
        <position position="165"/>
    </location>
</feature>
<proteinExistence type="inferred from homology"/>
<comment type="caution">
    <text evidence="10">The sequence shown here is derived from an EMBL/GenBank/DDBJ whole genome shotgun (WGS) entry which is preliminary data.</text>
</comment>
<evidence type="ECO:0000313" key="11">
    <source>
        <dbReference type="Proteomes" id="UP001516023"/>
    </source>
</evidence>
<reference evidence="10 11" key="1">
    <citation type="journal article" date="2020" name="G3 (Bethesda)">
        <title>Improved Reference Genome for Cyclotella cryptica CCMP332, a Model for Cell Wall Morphogenesis, Salinity Adaptation, and Lipid Production in Diatoms (Bacillariophyta).</title>
        <authorList>
            <person name="Roberts W.R."/>
            <person name="Downey K.M."/>
            <person name="Ruck E.C."/>
            <person name="Traller J.C."/>
            <person name="Alverson A.J."/>
        </authorList>
    </citation>
    <scope>NUCLEOTIDE SEQUENCE [LARGE SCALE GENOMIC DNA]</scope>
    <source>
        <strain evidence="10 11">CCMP332</strain>
    </source>
</reference>
<name>A0ABD3P921_9STRA</name>
<comment type="similarity">
    <text evidence="2 7 8">Belongs to the peptidase C12 family.</text>
</comment>
<evidence type="ECO:0000256" key="1">
    <source>
        <dbReference type="ARBA" id="ARBA00000707"/>
    </source>
</evidence>
<keyword evidence="3 7" id="KW-0645">Protease</keyword>
<evidence type="ECO:0000256" key="5">
    <source>
        <dbReference type="ARBA" id="ARBA00022801"/>
    </source>
</evidence>
<keyword evidence="4 7" id="KW-0833">Ubl conjugation pathway</keyword>
<dbReference type="InterPro" id="IPR036959">
    <property type="entry name" value="Peptidase_C12_UCH_sf"/>
</dbReference>
<dbReference type="EC" id="3.4.19.12" evidence="8"/>
<dbReference type="GO" id="GO:0004843">
    <property type="term" value="F:cysteine-type deubiquitinase activity"/>
    <property type="evidence" value="ECO:0007669"/>
    <property type="project" value="UniProtKB-UniRule"/>
</dbReference>
<dbReference type="PROSITE" id="PS52048">
    <property type="entry name" value="UCH_DOMAIN"/>
    <property type="match status" value="1"/>
</dbReference>
<keyword evidence="11" id="KW-1185">Reference proteome</keyword>
<keyword evidence="6 7" id="KW-0788">Thiol protease</keyword>
<gene>
    <name evidence="10" type="ORF">HJC23_007071</name>
</gene>
<sequence>MLTVFYSRLPLAAVWYVRKHGSLGCCLVDSPRRDANHERRNIVGSLWHLLESPPFPSFELLRATTMKDSNEKRWFPLESNPTLLNTYVGNLGFSTDRYSFVDVFSTDSWALDMIPRPVLALVVLFPVTDEIVERRKILHEGRLSLGHEKSCSGVWYVKQRIRNACGTIAILHALANLPSAVQTSEILPSSWLQQYLETCPASTSPDHKASILENDDTIETPHDEATNHCSNQTNRGELNDPIDMHFITFTHVNGKLYELDGRVDNGPICHGCTSKSEFLKDACGVIRELMEADKDELRFTMMALVPSSS</sequence>
<dbReference type="InterPro" id="IPR057254">
    <property type="entry name" value="UCH_AS"/>
</dbReference>
<feature type="domain" description="UCH catalytic" evidence="9">
    <location>
        <begin position="73"/>
        <end position="306"/>
    </location>
</feature>
<dbReference type="PRINTS" id="PR00707">
    <property type="entry name" value="UBCTHYDRLASE"/>
</dbReference>
<evidence type="ECO:0000256" key="3">
    <source>
        <dbReference type="ARBA" id="ARBA00022670"/>
    </source>
</evidence>
<organism evidence="10 11">
    <name type="scientific">Cyclotella cryptica</name>
    <dbReference type="NCBI Taxonomy" id="29204"/>
    <lineage>
        <taxon>Eukaryota</taxon>
        <taxon>Sar</taxon>
        <taxon>Stramenopiles</taxon>
        <taxon>Ochrophyta</taxon>
        <taxon>Bacillariophyta</taxon>
        <taxon>Coscinodiscophyceae</taxon>
        <taxon>Thalassiosirophycidae</taxon>
        <taxon>Stephanodiscales</taxon>
        <taxon>Stephanodiscaceae</taxon>
        <taxon>Cyclotella</taxon>
    </lineage>
</organism>
<dbReference type="GO" id="GO:0006511">
    <property type="term" value="P:ubiquitin-dependent protein catabolic process"/>
    <property type="evidence" value="ECO:0007669"/>
    <property type="project" value="UniProtKB-UniRule"/>
</dbReference>
<evidence type="ECO:0000256" key="2">
    <source>
        <dbReference type="ARBA" id="ARBA00009326"/>
    </source>
</evidence>
<comment type="catalytic activity">
    <reaction evidence="1 7 8">
        <text>Thiol-dependent hydrolysis of ester, thioester, amide, peptide and isopeptide bonds formed by the C-terminal Gly of ubiquitin (a 76-residue protein attached to proteins as an intracellular targeting signal).</text>
        <dbReference type="EC" id="3.4.19.12"/>
    </reaction>
</comment>
<evidence type="ECO:0000259" key="9">
    <source>
        <dbReference type="PROSITE" id="PS52048"/>
    </source>
</evidence>
<dbReference type="FunFam" id="3.40.532.10:FF:000006">
    <property type="entry name" value="Ubiquitin carboxyl-terminal hydrolase"/>
    <property type="match status" value="1"/>
</dbReference>
<evidence type="ECO:0000256" key="8">
    <source>
        <dbReference type="RuleBase" id="RU361215"/>
    </source>
</evidence>
<evidence type="ECO:0000256" key="4">
    <source>
        <dbReference type="ARBA" id="ARBA00022786"/>
    </source>
</evidence>
<dbReference type="PROSITE" id="PS00140">
    <property type="entry name" value="UCH_1"/>
    <property type="match status" value="1"/>
</dbReference>
<dbReference type="Gene3D" id="3.40.532.10">
    <property type="entry name" value="Peptidase C12, ubiquitin carboxyl-terminal hydrolase"/>
    <property type="match status" value="1"/>
</dbReference>
<dbReference type="InterPro" id="IPR038765">
    <property type="entry name" value="Papain-like_cys_pep_sf"/>
</dbReference>
<dbReference type="CDD" id="cd09616">
    <property type="entry name" value="Peptidase_C12_UCH_L1_L3"/>
    <property type="match status" value="1"/>
</dbReference>
<dbReference type="Pfam" id="PF01088">
    <property type="entry name" value="Peptidase_C12"/>
    <property type="match status" value="1"/>
</dbReference>
<dbReference type="PANTHER" id="PTHR10589:SF17">
    <property type="entry name" value="UBIQUITIN CARBOXYL-TERMINAL HYDROLASE"/>
    <property type="match status" value="1"/>
</dbReference>